<evidence type="ECO:0000256" key="2">
    <source>
        <dbReference type="ARBA" id="ARBA00022723"/>
    </source>
</evidence>
<evidence type="ECO:0000313" key="6">
    <source>
        <dbReference type="EMBL" id="SDB83278.1"/>
    </source>
</evidence>
<dbReference type="Pfam" id="PF00459">
    <property type="entry name" value="Inositol_P"/>
    <property type="match status" value="1"/>
</dbReference>
<dbReference type="PANTHER" id="PTHR43028:SF5">
    <property type="entry name" value="3'(2'),5'-BISPHOSPHATE NUCLEOTIDASE 1"/>
    <property type="match status" value="1"/>
</dbReference>
<dbReference type="InterPro" id="IPR050725">
    <property type="entry name" value="CysQ/Inositol_MonoPase"/>
</dbReference>
<dbReference type="Proteomes" id="UP000199452">
    <property type="component" value="Unassembled WGS sequence"/>
</dbReference>
<dbReference type="CDD" id="cd01638">
    <property type="entry name" value="CysQ"/>
    <property type="match status" value="1"/>
</dbReference>
<protein>
    <recommendedName>
        <fullName evidence="4">3'(2'),5'-bisphosphate nucleotidase CysQ</fullName>
        <ecNumber evidence="4">3.1.3.7</ecNumber>
    </recommendedName>
    <alternativeName>
        <fullName evidence="4">3'(2'),5-bisphosphonucleoside 3'(2')-phosphohydrolase</fullName>
    </alternativeName>
    <alternativeName>
        <fullName evidence="4">3'-phosphoadenosine 5'-phosphate phosphatase</fullName>
        <shortName evidence="4">PAP phosphatase</shortName>
    </alternativeName>
</protein>
<evidence type="ECO:0000256" key="4">
    <source>
        <dbReference type="HAMAP-Rule" id="MF_02095"/>
    </source>
</evidence>
<dbReference type="InterPro" id="IPR020583">
    <property type="entry name" value="Inositol_monoP_metal-BS"/>
</dbReference>
<evidence type="ECO:0000256" key="3">
    <source>
        <dbReference type="ARBA" id="ARBA00022842"/>
    </source>
</evidence>
<dbReference type="GO" id="GO:0005886">
    <property type="term" value="C:plasma membrane"/>
    <property type="evidence" value="ECO:0007669"/>
    <property type="project" value="UniProtKB-SubCell"/>
</dbReference>
<proteinExistence type="inferred from homology"/>
<keyword evidence="4" id="KW-0378">Hydrolase</keyword>
<keyword evidence="4" id="KW-1003">Cell membrane</keyword>
<dbReference type="SUPFAM" id="SSF56655">
    <property type="entry name" value="Carbohydrate phosphatase"/>
    <property type="match status" value="1"/>
</dbReference>
<organism evidence="6 7">
    <name type="scientific">Williamwhitmania taraxaci</name>
    <dbReference type="NCBI Taxonomy" id="1640674"/>
    <lineage>
        <taxon>Bacteria</taxon>
        <taxon>Pseudomonadati</taxon>
        <taxon>Bacteroidota</taxon>
        <taxon>Bacteroidia</taxon>
        <taxon>Bacteroidales</taxon>
        <taxon>Williamwhitmaniaceae</taxon>
        <taxon>Williamwhitmania</taxon>
    </lineage>
</organism>
<feature type="binding site" evidence="4">
    <location>
        <begin position="92"/>
        <end position="95"/>
    </location>
    <ligand>
        <name>substrate</name>
    </ligand>
</feature>
<dbReference type="InterPro" id="IPR000760">
    <property type="entry name" value="Inositol_monophosphatase-like"/>
</dbReference>
<dbReference type="AlphaFoldDB" id="A0A1G6GMV3"/>
<dbReference type="Gene3D" id="3.30.540.10">
    <property type="entry name" value="Fructose-1,6-Bisphosphatase, subunit A, domain 1"/>
    <property type="match status" value="1"/>
</dbReference>
<dbReference type="PANTHER" id="PTHR43028">
    <property type="entry name" value="3'(2'),5'-BISPHOSPHATE NUCLEOTIDASE 1"/>
    <property type="match status" value="1"/>
</dbReference>
<feature type="binding site" evidence="5">
    <location>
        <position position="233"/>
    </location>
    <ligand>
        <name>Mg(2+)</name>
        <dbReference type="ChEBI" id="CHEBI:18420"/>
        <label>1</label>
        <note>catalytic</note>
    </ligand>
</feature>
<comment type="similarity">
    <text evidence="4">Belongs to the inositol monophosphatase superfamily. CysQ family.</text>
</comment>
<comment type="subcellular location">
    <subcellularLocation>
        <location evidence="4">Cell membrane</location>
        <topology evidence="4">Peripheral membrane protein</topology>
        <orientation evidence="4">Cytoplasmic side</orientation>
    </subcellularLocation>
</comment>
<feature type="binding site" evidence="4">
    <location>
        <position position="70"/>
    </location>
    <ligand>
        <name>Mg(2+)</name>
        <dbReference type="ChEBI" id="CHEBI:18420"/>
        <label>1</label>
    </ligand>
</feature>
<feature type="binding site" evidence="4 5">
    <location>
        <position position="90"/>
    </location>
    <ligand>
        <name>Mg(2+)</name>
        <dbReference type="ChEBI" id="CHEBI:18420"/>
        <label>2</label>
    </ligand>
</feature>
<feature type="binding site" evidence="4">
    <location>
        <position position="92"/>
    </location>
    <ligand>
        <name>Mg(2+)</name>
        <dbReference type="ChEBI" id="CHEBI:18420"/>
        <label>1</label>
    </ligand>
</feature>
<sequence length="276" mass="30947">MIQEKELQLLASAAATAAVRAGYLIMEVYNSDDFQVNLKSDATPLTLADRKAHEEIKNLLGKTRIPVLSEEGRDIIFDERRGWEYFWMVDPLDGTKEFIKRNGEFTVNIALIYKQFPIMGIVYVPVSGELYFGQNTHGAYKKEGVTPSLTASFTFEELLNGSMVLPCSETPPVYTVVGSRSHMSKETEQFMGKLKEQHGEISFLSRGSSLKMCMVAEGKADVYPRLATTSEWDTAAGQAVAEAAGCEVVDFDSRERIMYNKVVLQNPWFVVQKKTK</sequence>
<feature type="binding site" evidence="4">
    <location>
        <position position="233"/>
    </location>
    <ligand>
        <name>Mg(2+)</name>
        <dbReference type="ChEBI" id="CHEBI:18420"/>
        <label>2</label>
    </ligand>
</feature>
<feature type="binding site" evidence="4">
    <location>
        <position position="233"/>
    </location>
    <ligand>
        <name>substrate</name>
    </ligand>
</feature>
<dbReference type="GO" id="GO:0050427">
    <property type="term" value="P:3'-phosphoadenosine 5'-phosphosulfate metabolic process"/>
    <property type="evidence" value="ECO:0007669"/>
    <property type="project" value="TreeGrafter"/>
</dbReference>
<comment type="function">
    <text evidence="4">Converts adenosine-3',5'-bisphosphate (PAP) to AMP.</text>
</comment>
<evidence type="ECO:0000256" key="1">
    <source>
        <dbReference type="ARBA" id="ARBA00001625"/>
    </source>
</evidence>
<evidence type="ECO:0000256" key="5">
    <source>
        <dbReference type="PIRSR" id="PIRSR600760-2"/>
    </source>
</evidence>
<dbReference type="HAMAP" id="MF_02095">
    <property type="entry name" value="CysQ"/>
    <property type="match status" value="1"/>
</dbReference>
<dbReference type="RefSeq" id="WP_092434439.1">
    <property type="nucleotide sequence ID" value="NZ_FMYP01000002.1"/>
</dbReference>
<name>A0A1G6GMV3_9BACT</name>
<feature type="binding site" evidence="4">
    <location>
        <position position="70"/>
    </location>
    <ligand>
        <name>substrate</name>
    </ligand>
</feature>
<keyword evidence="2 4" id="KW-0479">Metal-binding</keyword>
<feature type="binding site" evidence="5">
    <location>
        <position position="92"/>
    </location>
    <ligand>
        <name>Mg(2+)</name>
        <dbReference type="ChEBI" id="CHEBI:18420"/>
        <label>1</label>
        <note>catalytic</note>
    </ligand>
</feature>
<dbReference type="STRING" id="1640674.SAMN05216323_100273"/>
<gene>
    <name evidence="4" type="primary">cysQ</name>
    <name evidence="6" type="ORF">SAMN05216323_100273</name>
</gene>
<reference evidence="6 7" key="1">
    <citation type="submission" date="2016-09" db="EMBL/GenBank/DDBJ databases">
        <authorList>
            <person name="Capua I."/>
            <person name="De Benedictis P."/>
            <person name="Joannis T."/>
            <person name="Lombin L.H."/>
            <person name="Cattoli G."/>
        </authorList>
    </citation>
    <scope>NUCLEOTIDE SEQUENCE [LARGE SCALE GENOMIC DNA]</scope>
    <source>
        <strain evidence="6 7">A7P-90m</strain>
    </source>
</reference>
<dbReference type="GO" id="GO:0000287">
    <property type="term" value="F:magnesium ion binding"/>
    <property type="evidence" value="ECO:0007669"/>
    <property type="project" value="UniProtKB-UniRule"/>
</dbReference>
<dbReference type="GO" id="GO:0000103">
    <property type="term" value="P:sulfate assimilation"/>
    <property type="evidence" value="ECO:0007669"/>
    <property type="project" value="TreeGrafter"/>
</dbReference>
<keyword evidence="4" id="KW-0472">Membrane</keyword>
<accession>A0A1G6GMV3</accession>
<evidence type="ECO:0000313" key="7">
    <source>
        <dbReference type="Proteomes" id="UP000199452"/>
    </source>
</evidence>
<dbReference type="EMBL" id="FMYP01000002">
    <property type="protein sequence ID" value="SDB83278.1"/>
    <property type="molecule type" value="Genomic_DNA"/>
</dbReference>
<dbReference type="OrthoDB" id="9772456at2"/>
<keyword evidence="3 4" id="KW-0460">Magnesium</keyword>
<keyword evidence="7" id="KW-1185">Reference proteome</keyword>
<dbReference type="Gene3D" id="3.40.190.80">
    <property type="match status" value="1"/>
</dbReference>
<dbReference type="PROSITE" id="PS00629">
    <property type="entry name" value="IMP_1"/>
    <property type="match status" value="1"/>
</dbReference>
<dbReference type="InterPro" id="IPR006240">
    <property type="entry name" value="CysQ"/>
</dbReference>
<dbReference type="GO" id="GO:0008441">
    <property type="term" value="F:3'(2'),5'-bisphosphate nucleotidase activity"/>
    <property type="evidence" value="ECO:0007669"/>
    <property type="project" value="UniProtKB-UniRule"/>
</dbReference>
<comment type="cofactor">
    <cofactor evidence="4 5">
        <name>Mg(2+)</name>
        <dbReference type="ChEBI" id="CHEBI:18420"/>
    </cofactor>
</comment>
<dbReference type="NCBIfam" id="TIGR01331">
    <property type="entry name" value="bisphos_cysQ"/>
    <property type="match status" value="1"/>
</dbReference>
<dbReference type="EC" id="3.1.3.7" evidence="4"/>
<comment type="catalytic activity">
    <reaction evidence="1 4">
        <text>adenosine 3',5'-bisphosphate + H2O = AMP + phosphate</text>
        <dbReference type="Rhea" id="RHEA:10040"/>
        <dbReference type="ChEBI" id="CHEBI:15377"/>
        <dbReference type="ChEBI" id="CHEBI:43474"/>
        <dbReference type="ChEBI" id="CHEBI:58343"/>
        <dbReference type="ChEBI" id="CHEBI:456215"/>
        <dbReference type="EC" id="3.1.3.7"/>
    </reaction>
</comment>
<feature type="binding site" evidence="5">
    <location>
        <position position="70"/>
    </location>
    <ligand>
        <name>Mg(2+)</name>
        <dbReference type="ChEBI" id="CHEBI:18420"/>
        <label>1</label>
        <note>catalytic</note>
    </ligand>
</feature>
<feature type="binding site" evidence="4">
    <location>
        <position position="90"/>
    </location>
    <ligand>
        <name>Mg(2+)</name>
        <dbReference type="ChEBI" id="CHEBI:18420"/>
        <label>1</label>
    </ligand>
</feature>
<feature type="binding site" evidence="4 5">
    <location>
        <position position="93"/>
    </location>
    <ligand>
        <name>Mg(2+)</name>
        <dbReference type="ChEBI" id="CHEBI:18420"/>
        <label>2</label>
    </ligand>
</feature>